<protein>
    <submittedName>
        <fullName evidence="4">28S ribosomal protein S18c, mitochondrial</fullName>
    </submittedName>
</protein>
<gene>
    <name evidence="4" type="primary">MRPS18C</name>
    <name evidence="4" type="ORF">CEXT_104691</name>
</gene>
<name>A0AAV4REY9_CAEEX</name>
<evidence type="ECO:0000256" key="3">
    <source>
        <dbReference type="ARBA" id="ARBA00023274"/>
    </source>
</evidence>
<comment type="similarity">
    <text evidence="1">Belongs to the bacterial ribosomal protein bS18 family.</text>
</comment>
<sequence length="156" mass="18393">MSLLRNVLFTHRNNINLFKSKIHFPKLNACSISMRNSSTCNTEEDKNLKTEENKDMFISDIDNPFERKERVCILCKYKIPLDYKNPRLLSQFISSYTGMIYEKNITGLCETQQKRLVDTIRTARKLGYMHNLIKEGQYIRDPKLFDPFSPSRPNPH</sequence>
<dbReference type="GO" id="GO:0005763">
    <property type="term" value="C:mitochondrial small ribosomal subunit"/>
    <property type="evidence" value="ECO:0007669"/>
    <property type="project" value="TreeGrafter"/>
</dbReference>
<dbReference type="InterPro" id="IPR001648">
    <property type="entry name" value="Ribosomal_bS18"/>
</dbReference>
<dbReference type="PANTHER" id="PTHR13479">
    <property type="entry name" value="30S RIBOSOMAL PROTEIN S18"/>
    <property type="match status" value="1"/>
</dbReference>
<keyword evidence="3" id="KW-0687">Ribonucleoprotein</keyword>
<dbReference type="Pfam" id="PF01084">
    <property type="entry name" value="Ribosomal_S18"/>
    <property type="match status" value="1"/>
</dbReference>
<reference evidence="4 5" key="1">
    <citation type="submission" date="2021-06" db="EMBL/GenBank/DDBJ databases">
        <title>Caerostris extrusa draft genome.</title>
        <authorList>
            <person name="Kono N."/>
            <person name="Arakawa K."/>
        </authorList>
    </citation>
    <scope>NUCLEOTIDE SEQUENCE [LARGE SCALE GENOMIC DNA]</scope>
</reference>
<evidence type="ECO:0000256" key="2">
    <source>
        <dbReference type="ARBA" id="ARBA00022980"/>
    </source>
</evidence>
<evidence type="ECO:0000256" key="1">
    <source>
        <dbReference type="ARBA" id="ARBA00005589"/>
    </source>
</evidence>
<evidence type="ECO:0000313" key="5">
    <source>
        <dbReference type="Proteomes" id="UP001054945"/>
    </source>
</evidence>
<dbReference type="GO" id="GO:0032543">
    <property type="term" value="P:mitochondrial translation"/>
    <property type="evidence" value="ECO:0007669"/>
    <property type="project" value="TreeGrafter"/>
</dbReference>
<dbReference type="PANTHER" id="PTHR13479:SF40">
    <property type="entry name" value="SMALL RIBOSOMAL SUBUNIT PROTEIN BS18M"/>
    <property type="match status" value="1"/>
</dbReference>
<accession>A0AAV4REY9</accession>
<dbReference type="GO" id="GO:0070181">
    <property type="term" value="F:small ribosomal subunit rRNA binding"/>
    <property type="evidence" value="ECO:0007669"/>
    <property type="project" value="TreeGrafter"/>
</dbReference>
<dbReference type="EMBL" id="BPLR01007672">
    <property type="protein sequence ID" value="GIY18770.1"/>
    <property type="molecule type" value="Genomic_DNA"/>
</dbReference>
<dbReference type="AlphaFoldDB" id="A0AAV4REY9"/>
<dbReference type="Gene3D" id="4.10.640.10">
    <property type="entry name" value="Ribosomal protein S18"/>
    <property type="match status" value="1"/>
</dbReference>
<proteinExistence type="inferred from homology"/>
<evidence type="ECO:0000313" key="4">
    <source>
        <dbReference type="EMBL" id="GIY18770.1"/>
    </source>
</evidence>
<dbReference type="InterPro" id="IPR036870">
    <property type="entry name" value="Ribosomal_bS18_sf"/>
</dbReference>
<dbReference type="GO" id="GO:0003735">
    <property type="term" value="F:structural constituent of ribosome"/>
    <property type="evidence" value="ECO:0007669"/>
    <property type="project" value="InterPro"/>
</dbReference>
<dbReference type="Proteomes" id="UP001054945">
    <property type="component" value="Unassembled WGS sequence"/>
</dbReference>
<comment type="caution">
    <text evidence="4">The sequence shown here is derived from an EMBL/GenBank/DDBJ whole genome shotgun (WGS) entry which is preliminary data.</text>
</comment>
<organism evidence="4 5">
    <name type="scientific">Caerostris extrusa</name>
    <name type="common">Bark spider</name>
    <name type="synonym">Caerostris bankana</name>
    <dbReference type="NCBI Taxonomy" id="172846"/>
    <lineage>
        <taxon>Eukaryota</taxon>
        <taxon>Metazoa</taxon>
        <taxon>Ecdysozoa</taxon>
        <taxon>Arthropoda</taxon>
        <taxon>Chelicerata</taxon>
        <taxon>Arachnida</taxon>
        <taxon>Araneae</taxon>
        <taxon>Araneomorphae</taxon>
        <taxon>Entelegynae</taxon>
        <taxon>Araneoidea</taxon>
        <taxon>Araneidae</taxon>
        <taxon>Caerostris</taxon>
    </lineage>
</organism>
<keyword evidence="5" id="KW-1185">Reference proteome</keyword>
<dbReference type="SUPFAM" id="SSF46911">
    <property type="entry name" value="Ribosomal protein S18"/>
    <property type="match status" value="1"/>
</dbReference>
<keyword evidence="2 4" id="KW-0689">Ribosomal protein</keyword>